<feature type="coiled-coil region" evidence="1">
    <location>
        <begin position="1128"/>
        <end position="1171"/>
    </location>
</feature>
<dbReference type="InterPro" id="IPR011990">
    <property type="entry name" value="TPR-like_helical_dom_sf"/>
</dbReference>
<organism evidence="3 4">
    <name type="scientific">Tritrichomonas musculus</name>
    <dbReference type="NCBI Taxonomy" id="1915356"/>
    <lineage>
        <taxon>Eukaryota</taxon>
        <taxon>Metamonada</taxon>
        <taxon>Parabasalia</taxon>
        <taxon>Tritrichomonadida</taxon>
        <taxon>Tritrichomonadidae</taxon>
        <taxon>Tritrichomonas</taxon>
    </lineage>
</organism>
<dbReference type="Proteomes" id="UP001470230">
    <property type="component" value="Unassembled WGS sequence"/>
</dbReference>
<dbReference type="Pfam" id="PF00069">
    <property type="entry name" value="Pkinase"/>
    <property type="match status" value="1"/>
</dbReference>
<dbReference type="PANTHER" id="PTHR43628">
    <property type="entry name" value="ACTIVATOR OF C KINASE PROTEIN 1-RELATED"/>
    <property type="match status" value="1"/>
</dbReference>
<comment type="caution">
    <text evidence="3">The sequence shown here is derived from an EMBL/GenBank/DDBJ whole genome shotgun (WGS) entry which is preliminary data.</text>
</comment>
<evidence type="ECO:0000256" key="1">
    <source>
        <dbReference type="SAM" id="Coils"/>
    </source>
</evidence>
<reference evidence="3 4" key="1">
    <citation type="submission" date="2024-04" db="EMBL/GenBank/DDBJ databases">
        <title>Tritrichomonas musculus Genome.</title>
        <authorList>
            <person name="Alves-Ferreira E."/>
            <person name="Grigg M."/>
            <person name="Lorenzi H."/>
            <person name="Galac M."/>
        </authorList>
    </citation>
    <scope>NUCLEOTIDE SEQUENCE [LARGE SCALE GENOMIC DNA]</scope>
    <source>
        <strain evidence="3 4">EAF2021</strain>
    </source>
</reference>
<evidence type="ECO:0000259" key="2">
    <source>
        <dbReference type="PROSITE" id="PS50011"/>
    </source>
</evidence>
<dbReference type="SUPFAM" id="SSF81901">
    <property type="entry name" value="HCP-like"/>
    <property type="match status" value="3"/>
</dbReference>
<dbReference type="InterPro" id="IPR000719">
    <property type="entry name" value="Prot_kinase_dom"/>
</dbReference>
<keyword evidence="4" id="KW-1185">Reference proteome</keyword>
<dbReference type="SUPFAM" id="SSF56112">
    <property type="entry name" value="Protein kinase-like (PK-like)"/>
    <property type="match status" value="1"/>
</dbReference>
<feature type="domain" description="Protein kinase" evidence="2">
    <location>
        <begin position="243"/>
        <end position="491"/>
    </location>
</feature>
<sequence>MSGIFSFQKLPYAIQSKINEIDDDFLKNIYQQFDYFYFSNDSNNNINENNEIENFMYNYFKDYKFITYEILSQSEMKRENPESEIEIKFSAVICIEKKCHLIEGVSNELITQILRRTNSSIIDVRKVYQNGTIIKEHERVYEYYLQKGEFRNNPIVKNTIRPLSCYLIRRFFYPTVYFKDPLFFSFRQATNTSEQAFRIKFNELLTSQNVEYFQNNEIIQIFNEKSDTQNKIENFKEEEFFDLRAFYKNETGSFSIVIHIETLHIFLKKKFNPVNKKYEKYQKREIEFCKTHNHRCLAKFYGFIKNEEDITGLIYEYICNESLDSYIKKNERKITPIFSFMIVNRLFQGIKYLHSKNIVHRDLKPSNILLDHDFIPYIIDIDTSREFSNDDDEKERTKDICSCQYASPEQFKTGISSFSSDIYSFGLIIYFLFEHLNLHENMNEIKSDLTFEPLKKWPKTIQNLCLSCLKFKPEERIKLEEIEKIIYNEILSSDYAYLFFENEKVERIINEAPQYFYENVYLLSQAKNTNYTNYFYKSYKLLLYNLKEINEYKSFALNNLGNLFALGFGVRQNLFQAIKFYENASDLNNSYSLCSLGNIYKSGIDETPGYYNTVKYDEKCFKTIKNVNLVTFIVASNYHLASIYYELSANLDNSDALFNLGYLYYNGFGHEQDYKIALKYYEKAAKLGNSRGLNALGLMYLIPIGVEQNYLKAKQYFEEAADSGYSNAYCNLGILYYYNYLGTIDYMRAKNYFEKAANQNNQYGFLNLGKLYKKGYIDKVDMRKARDCLEKAANLGNMDARHLLGNLHYHGKVDGHKDYQKAIENYTEAIKTSTRSSFYKLAKIFENGYGSKKKDNLAAKYYYEQAGINGYYSAFIILGNFFYNGEIFCVDEEKAIGYYLSNLSSNNENLLFNKRGFYKKRLNRGYYPAFNDLGLIYLFQGKRDLAFELLKESAYNEYQFAQNNYGLLLDPYLKEDKEIDKESDSFMKDYQETIYYYERAHKVKLSLAEYNYARMLLKNNDKEKAIIFFEYASENENEVLIFHEKPRYDKRLTISTYFIILYVDCLLYLEYADKKDEKDKKDKKYFLKIFKKLQNEEQIKEFPYIKDIFVEFSFMEVMDDKLNEILKNQNIEDEFEILKTKVKILNKKLVNEKAKNVKEQLKNKYQNTQIVRENNECMIEQFDIKKQKSINEMNKEKCMNDEKKCYMDDVFIDARIIKQVINDSYFRSTVMNDDYDIKNNFIKDFMLKLDEKNEVSILDNENQNQEVVDSKPPTENMDYNQKLKKIKEFYNNEPDYMYEIINENEDIKERFCSIIRKVANFMESILYTPPYYILFGRIIIIKPIPRKPYYYEKFKSYQNINKIFYEGFSNGT</sequence>
<dbReference type="SMART" id="SM00220">
    <property type="entry name" value="S_TKc"/>
    <property type="match status" value="1"/>
</dbReference>
<evidence type="ECO:0000313" key="4">
    <source>
        <dbReference type="Proteomes" id="UP001470230"/>
    </source>
</evidence>
<dbReference type="PROSITE" id="PS00108">
    <property type="entry name" value="PROTEIN_KINASE_ST"/>
    <property type="match status" value="1"/>
</dbReference>
<dbReference type="CDD" id="cd00180">
    <property type="entry name" value="PKc"/>
    <property type="match status" value="1"/>
</dbReference>
<evidence type="ECO:0000313" key="3">
    <source>
        <dbReference type="EMBL" id="KAK8896207.1"/>
    </source>
</evidence>
<dbReference type="PROSITE" id="PS50011">
    <property type="entry name" value="PROTEIN_KINASE_DOM"/>
    <property type="match status" value="1"/>
</dbReference>
<dbReference type="SMART" id="SM00028">
    <property type="entry name" value="TPR"/>
    <property type="match status" value="6"/>
</dbReference>
<name>A0ABR2L0J1_9EUKA</name>
<proteinExistence type="predicted"/>
<dbReference type="InterPro" id="IPR052945">
    <property type="entry name" value="Mitotic_Regulator"/>
</dbReference>
<dbReference type="EMBL" id="JAPFFF010000002">
    <property type="protein sequence ID" value="KAK8896207.1"/>
    <property type="molecule type" value="Genomic_DNA"/>
</dbReference>
<accession>A0ABR2L0J1</accession>
<protein>
    <recommendedName>
        <fullName evidence="2">Protein kinase domain-containing protein</fullName>
    </recommendedName>
</protein>
<dbReference type="InterPro" id="IPR006597">
    <property type="entry name" value="Sel1-like"/>
</dbReference>
<dbReference type="InterPro" id="IPR011009">
    <property type="entry name" value="Kinase-like_dom_sf"/>
</dbReference>
<dbReference type="PANTHER" id="PTHR43628:SF1">
    <property type="entry name" value="CHITIN SYNTHASE REGULATORY FACTOR 2-RELATED"/>
    <property type="match status" value="1"/>
</dbReference>
<dbReference type="SMART" id="SM00671">
    <property type="entry name" value="SEL1"/>
    <property type="match status" value="8"/>
</dbReference>
<dbReference type="Gene3D" id="1.25.40.10">
    <property type="entry name" value="Tetratricopeptide repeat domain"/>
    <property type="match status" value="2"/>
</dbReference>
<dbReference type="InterPro" id="IPR008271">
    <property type="entry name" value="Ser/Thr_kinase_AS"/>
</dbReference>
<gene>
    <name evidence="3" type="ORF">M9Y10_014102</name>
</gene>
<dbReference type="Gene3D" id="1.10.510.10">
    <property type="entry name" value="Transferase(Phosphotransferase) domain 1"/>
    <property type="match status" value="1"/>
</dbReference>
<dbReference type="Pfam" id="PF08238">
    <property type="entry name" value="Sel1"/>
    <property type="match status" value="8"/>
</dbReference>
<dbReference type="InterPro" id="IPR019734">
    <property type="entry name" value="TPR_rpt"/>
</dbReference>
<keyword evidence="1" id="KW-0175">Coiled coil</keyword>